<dbReference type="AlphaFoldDB" id="A0A9N9BS73"/>
<protein>
    <submittedName>
        <fullName evidence="1">6532_t:CDS:1</fullName>
    </submittedName>
</protein>
<evidence type="ECO:0000313" key="1">
    <source>
        <dbReference type="EMBL" id="CAG8575438.1"/>
    </source>
</evidence>
<keyword evidence="2" id="KW-1185">Reference proteome</keyword>
<gene>
    <name evidence="1" type="ORF">DERYTH_LOCUS6418</name>
</gene>
<dbReference type="Proteomes" id="UP000789405">
    <property type="component" value="Unassembled WGS sequence"/>
</dbReference>
<comment type="caution">
    <text evidence="1">The sequence shown here is derived from an EMBL/GenBank/DDBJ whole genome shotgun (WGS) entry which is preliminary data.</text>
</comment>
<proteinExistence type="predicted"/>
<evidence type="ECO:0000313" key="2">
    <source>
        <dbReference type="Proteomes" id="UP000789405"/>
    </source>
</evidence>
<name>A0A9N9BS73_9GLOM</name>
<organism evidence="1 2">
    <name type="scientific">Dentiscutata erythropus</name>
    <dbReference type="NCBI Taxonomy" id="1348616"/>
    <lineage>
        <taxon>Eukaryota</taxon>
        <taxon>Fungi</taxon>
        <taxon>Fungi incertae sedis</taxon>
        <taxon>Mucoromycota</taxon>
        <taxon>Glomeromycotina</taxon>
        <taxon>Glomeromycetes</taxon>
        <taxon>Diversisporales</taxon>
        <taxon>Gigasporaceae</taxon>
        <taxon>Dentiscutata</taxon>
    </lineage>
</organism>
<dbReference type="EMBL" id="CAJVPY010002908">
    <property type="protein sequence ID" value="CAG8575438.1"/>
    <property type="molecule type" value="Genomic_DNA"/>
</dbReference>
<reference evidence="1" key="1">
    <citation type="submission" date="2021-06" db="EMBL/GenBank/DDBJ databases">
        <authorList>
            <person name="Kallberg Y."/>
            <person name="Tangrot J."/>
            <person name="Rosling A."/>
        </authorList>
    </citation>
    <scope>NUCLEOTIDE SEQUENCE</scope>
    <source>
        <strain evidence="1">MA453B</strain>
    </source>
</reference>
<accession>A0A9N9BS73</accession>
<sequence>MSISKLTGNDTPFWQIIKQGRWSDLMNRLLVHSGILVLRWISKANERIFTIQIGLGVLKTSLWKKLKKTKL</sequence>